<comment type="caution">
    <text evidence="1">The sequence shown here is derived from an EMBL/GenBank/DDBJ whole genome shotgun (WGS) entry which is preliminary data.</text>
</comment>
<dbReference type="GO" id="GO:0016740">
    <property type="term" value="F:transferase activity"/>
    <property type="evidence" value="ECO:0007669"/>
    <property type="project" value="UniProtKB-KW"/>
</dbReference>
<evidence type="ECO:0000313" key="2">
    <source>
        <dbReference type="Proteomes" id="UP000316624"/>
    </source>
</evidence>
<accession>A0A562KGE1</accession>
<dbReference type="RefSeq" id="WP_145072692.1">
    <property type="nucleotide sequence ID" value="NZ_JACIIY010000003.1"/>
</dbReference>
<reference evidence="1 2" key="1">
    <citation type="journal article" date="2015" name="Stand. Genomic Sci.">
        <title>Genomic Encyclopedia of Bacterial and Archaeal Type Strains, Phase III: the genomes of soil and plant-associated and newly described type strains.</title>
        <authorList>
            <person name="Whitman W.B."/>
            <person name="Woyke T."/>
            <person name="Klenk H.P."/>
            <person name="Zhou Y."/>
            <person name="Lilburn T.G."/>
            <person name="Beck B.J."/>
            <person name="De Vos P."/>
            <person name="Vandamme P."/>
            <person name="Eisen J.A."/>
            <person name="Garrity G."/>
            <person name="Hugenholtz P."/>
            <person name="Kyrpides N.C."/>
        </authorList>
    </citation>
    <scope>NUCLEOTIDE SEQUENCE [LARGE SCALE GENOMIC DNA]</scope>
    <source>
        <strain evidence="1 2">CGMCC 1.7748</strain>
    </source>
</reference>
<gene>
    <name evidence="1" type="ORF">IQ35_01709</name>
</gene>
<keyword evidence="1" id="KW-0808">Transferase</keyword>
<name>A0A562KGE1_SPHWJ</name>
<sequence>MHILFLFIGEPHQLLHALPIAAELADMGVMPQVAVASAAHLRMVEKVTSAYPGFCPPVTLLGRRGPAQWLRALHVSRNPRLPTLLGALPWLRRFDAIVVPERTTTAIRHFLPRRTRLIFTPHGAGDRAIMLDPRDRHFDFVLVAGEKSEQRLLEAGTIRAGHYAVNGYVKLDLMARMQKTRAPLFDNDRPTVLYAPHFRRSLSSWDRFGRDVIAWFAAQDRYNLVVAPHVRLFADASQGEIDAAMRLAVPGKILIDLQSDRLFDMSYTAGADIYLGDVSSQVYEFLATPRPCLFLNAHGVEWRGDPDYLFWTLGDVLNDLTGLPGALDHAEERHPLYAEAQRQRLAESIGGDPTGAARRGAEAILRFLAKTGPDDKSCGS</sequence>
<dbReference type="InterPro" id="IPR043148">
    <property type="entry name" value="TagF_C"/>
</dbReference>
<dbReference type="Gene3D" id="3.40.50.12580">
    <property type="match status" value="1"/>
</dbReference>
<dbReference type="AlphaFoldDB" id="A0A562KGE1"/>
<dbReference type="EMBL" id="VLKK01000005">
    <property type="protein sequence ID" value="TWH94466.1"/>
    <property type="molecule type" value="Genomic_DNA"/>
</dbReference>
<dbReference type="Proteomes" id="UP000316624">
    <property type="component" value="Unassembled WGS sequence"/>
</dbReference>
<evidence type="ECO:0000313" key="1">
    <source>
        <dbReference type="EMBL" id="TWH94466.1"/>
    </source>
</evidence>
<dbReference type="SUPFAM" id="SSF53756">
    <property type="entry name" value="UDP-Glycosyltransferase/glycogen phosphorylase"/>
    <property type="match status" value="1"/>
</dbReference>
<proteinExistence type="predicted"/>
<protein>
    <submittedName>
        <fullName evidence="1">CDP-glycerol:poly(Glycerophosphate) glycerophosphotransferase</fullName>
    </submittedName>
</protein>
<organism evidence="1 2">
    <name type="scientific">Sphingobium wenxiniae (strain DSM 21828 / CGMCC 1.7748 / JZ-1)</name>
    <dbReference type="NCBI Taxonomy" id="595605"/>
    <lineage>
        <taxon>Bacteria</taxon>
        <taxon>Pseudomonadati</taxon>
        <taxon>Pseudomonadota</taxon>
        <taxon>Alphaproteobacteria</taxon>
        <taxon>Sphingomonadales</taxon>
        <taxon>Sphingomonadaceae</taxon>
        <taxon>Sphingobium</taxon>
    </lineage>
</organism>
<keyword evidence="2" id="KW-1185">Reference proteome</keyword>